<name>A0A2M7GWZ7_9BACT</name>
<evidence type="ECO:0000313" key="1">
    <source>
        <dbReference type="EMBL" id="PIW31960.1"/>
    </source>
</evidence>
<accession>A0A2M7GWZ7</accession>
<dbReference type="AlphaFoldDB" id="A0A2M7GWZ7"/>
<proteinExistence type="predicted"/>
<reference evidence="2" key="1">
    <citation type="submission" date="2017-09" db="EMBL/GenBank/DDBJ databases">
        <title>Depth-based differentiation of microbial function through sediment-hosted aquifers and enrichment of novel symbionts in the deep terrestrial subsurface.</title>
        <authorList>
            <person name="Probst A.J."/>
            <person name="Ladd B."/>
            <person name="Jarett J.K."/>
            <person name="Geller-Mcgrath D.E."/>
            <person name="Sieber C.M.K."/>
            <person name="Emerson J.B."/>
            <person name="Anantharaman K."/>
            <person name="Thomas B.C."/>
            <person name="Malmstrom R."/>
            <person name="Stieglmeier M."/>
            <person name="Klingl A."/>
            <person name="Woyke T."/>
            <person name="Ryan C.M."/>
            <person name="Banfield J.F."/>
        </authorList>
    </citation>
    <scope>NUCLEOTIDE SEQUENCE [LARGE SCALE GENOMIC DNA]</scope>
</reference>
<gene>
    <name evidence="1" type="ORF">COW28_06695</name>
</gene>
<protein>
    <submittedName>
        <fullName evidence="1">Uncharacterized protein</fullName>
    </submittedName>
</protein>
<organism evidence="1 2">
    <name type="scientific">bacterium (Candidatus Ratteibacteria) CG15_BIG_FIL_POST_REV_8_21_14_020_41_12</name>
    <dbReference type="NCBI Taxonomy" id="2014291"/>
    <lineage>
        <taxon>Bacteria</taxon>
        <taxon>Candidatus Ratteibacteria</taxon>
    </lineage>
</organism>
<feature type="non-terminal residue" evidence="1">
    <location>
        <position position="1"/>
    </location>
</feature>
<dbReference type="EMBL" id="PFFY01000312">
    <property type="protein sequence ID" value="PIW31960.1"/>
    <property type="molecule type" value="Genomic_DNA"/>
</dbReference>
<sequence length="523" mass="60272">INFNASGILIAQEGLGKRMDQRTKKSLYRAVKQGTGLINLDYHLDSYKELHQPLKIERIEKEDKTSLIKIGEKHYINELHPHLLPPPLRGRIEERGMEKQLLQPLKFLKVKTKNKPLLLAEDNSPLLLCSSPKLIQFLISPRLWLPEYFGHCAGLDDILFRAIIWAVKKPFVTKTIPPFVTSRIDDANGSANIFGKRKDSANKNFAYLDMLNKFGLIPNIGLFIDDITEEDSKIIKEKYDKKLADFSPHAFSDPKNINEFPVYMHHNGKEFSKEELKENFARVDKKFQDWGIKPSKTVNAHFDEIGLNSLPFLKERGQIYTMNPIRFGKTWIDEKARDWKPKPYGDTGFNFDYMLDDPDFFNVCTGTKSGPKDYLTPSFDFLYGCTSFWKENSKNDVQKAALRGAEQIKLGLDSGFFGCLMAHEQRIAILSIKEFEEILERIDDSLSDYEKIFASYDEIAEYLYHHQQTKLKEIKIEGNKISCQLAGKSTIPLKLSIFREMRGKIKKELCNLPPFSVEVEVVL</sequence>
<evidence type="ECO:0000313" key="2">
    <source>
        <dbReference type="Proteomes" id="UP000230025"/>
    </source>
</evidence>
<comment type="caution">
    <text evidence="1">The sequence shown here is derived from an EMBL/GenBank/DDBJ whole genome shotgun (WGS) entry which is preliminary data.</text>
</comment>
<dbReference type="Proteomes" id="UP000230025">
    <property type="component" value="Unassembled WGS sequence"/>
</dbReference>